<evidence type="ECO:0000259" key="1">
    <source>
        <dbReference type="Pfam" id="PF12706"/>
    </source>
</evidence>
<protein>
    <submittedName>
        <fullName evidence="2">MBL fold metallo-hydrolase</fullName>
    </submittedName>
</protein>
<dbReference type="SUPFAM" id="SSF56281">
    <property type="entry name" value="Metallo-hydrolase/oxidoreductase"/>
    <property type="match status" value="1"/>
</dbReference>
<accession>A0A8J6M7Q2</accession>
<dbReference type="PANTHER" id="PTHR43546:SF3">
    <property type="entry name" value="UPF0173 METAL-DEPENDENT HYDROLASE MJ1163"/>
    <property type="match status" value="1"/>
</dbReference>
<gene>
    <name evidence="2" type="ORF">H8S11_03025</name>
</gene>
<name>A0A8J6M7Q2_9FIRM</name>
<dbReference type="CDD" id="cd06262">
    <property type="entry name" value="metallo-hydrolase-like_MBL-fold"/>
    <property type="match status" value="1"/>
</dbReference>
<dbReference type="AlphaFoldDB" id="A0A8J6M7Q2"/>
<sequence>MLIQRSDGYKILVDPYLRKNKDTNKTPEDFYDVDLILVTHHAGDHYGDVVEIMEHSNAKLVAPSDVAYFVKKECQVPLTSPKDDPENGRVYASAYGDTRCFGVTKTHCAQAIHLSRGKVNDVPVYGLPASFVIEVEPGVTYFHPGDTALHEGLNLLHELYHPNIMAIGVSNIKPHASREMSAREAAIACSWIGADYIIPTHYMPDTDDLDEFLQNIKYIYPRAQVFPGIGKSYLFHPGTVEELEGAENI</sequence>
<reference evidence="2" key="1">
    <citation type="submission" date="2020-08" db="EMBL/GenBank/DDBJ databases">
        <title>Genome public.</title>
        <authorList>
            <person name="Liu C."/>
            <person name="Sun Q."/>
        </authorList>
    </citation>
    <scope>NUCLEOTIDE SEQUENCE</scope>
    <source>
        <strain evidence="2">NSJ-23</strain>
    </source>
</reference>
<evidence type="ECO:0000313" key="3">
    <source>
        <dbReference type="Proteomes" id="UP000628736"/>
    </source>
</evidence>
<dbReference type="Gene3D" id="3.60.15.10">
    <property type="entry name" value="Ribonuclease Z/Hydroxyacylglutathione hydrolase-like"/>
    <property type="match status" value="1"/>
</dbReference>
<dbReference type="InterPro" id="IPR050114">
    <property type="entry name" value="UPF0173_UPF0282_UlaG_hydrolase"/>
</dbReference>
<dbReference type="Pfam" id="PF12706">
    <property type="entry name" value="Lactamase_B_2"/>
    <property type="match status" value="1"/>
</dbReference>
<dbReference type="InterPro" id="IPR036866">
    <property type="entry name" value="RibonucZ/Hydroxyglut_hydro"/>
</dbReference>
<organism evidence="2 3">
    <name type="scientific">Flintibacter hominis</name>
    <dbReference type="NCBI Taxonomy" id="2763048"/>
    <lineage>
        <taxon>Bacteria</taxon>
        <taxon>Bacillati</taxon>
        <taxon>Bacillota</taxon>
        <taxon>Clostridia</taxon>
        <taxon>Eubacteriales</taxon>
        <taxon>Flintibacter</taxon>
    </lineage>
</organism>
<comment type="caution">
    <text evidence="2">The sequence shown here is derived from an EMBL/GenBank/DDBJ whole genome shotgun (WGS) entry which is preliminary data.</text>
</comment>
<dbReference type="InterPro" id="IPR001279">
    <property type="entry name" value="Metallo-B-lactamas"/>
</dbReference>
<keyword evidence="3" id="KW-1185">Reference proteome</keyword>
<dbReference type="Proteomes" id="UP000628736">
    <property type="component" value="Unassembled WGS sequence"/>
</dbReference>
<proteinExistence type="predicted"/>
<dbReference type="EMBL" id="JACOPO010000001">
    <property type="protein sequence ID" value="MBC5721792.1"/>
    <property type="molecule type" value="Genomic_DNA"/>
</dbReference>
<evidence type="ECO:0000313" key="2">
    <source>
        <dbReference type="EMBL" id="MBC5721792.1"/>
    </source>
</evidence>
<feature type="domain" description="Metallo-beta-lactamase" evidence="1">
    <location>
        <begin position="10"/>
        <end position="202"/>
    </location>
</feature>
<dbReference type="PANTHER" id="PTHR43546">
    <property type="entry name" value="UPF0173 METAL-DEPENDENT HYDROLASE MJ1163-RELATED"/>
    <property type="match status" value="1"/>
</dbReference>